<dbReference type="EMBL" id="CAUYUJ010003348">
    <property type="protein sequence ID" value="CAK0804958.1"/>
    <property type="molecule type" value="Genomic_DNA"/>
</dbReference>
<comment type="caution">
    <text evidence="1">The sequence shown here is derived from an EMBL/GenBank/DDBJ whole genome shotgun (WGS) entry which is preliminary data.</text>
</comment>
<dbReference type="Proteomes" id="UP001189429">
    <property type="component" value="Unassembled WGS sequence"/>
</dbReference>
<reference evidence="1" key="1">
    <citation type="submission" date="2023-10" db="EMBL/GenBank/DDBJ databases">
        <authorList>
            <person name="Chen Y."/>
            <person name="Shah S."/>
            <person name="Dougan E. K."/>
            <person name="Thang M."/>
            <person name="Chan C."/>
        </authorList>
    </citation>
    <scope>NUCLEOTIDE SEQUENCE [LARGE SCALE GENOMIC DNA]</scope>
</reference>
<proteinExistence type="predicted"/>
<protein>
    <submittedName>
        <fullName evidence="1">Uncharacterized protein</fullName>
    </submittedName>
</protein>
<evidence type="ECO:0000313" key="2">
    <source>
        <dbReference type="Proteomes" id="UP001189429"/>
    </source>
</evidence>
<evidence type="ECO:0000313" key="1">
    <source>
        <dbReference type="EMBL" id="CAK0804958.1"/>
    </source>
</evidence>
<keyword evidence="2" id="KW-1185">Reference proteome</keyword>
<gene>
    <name evidence="1" type="ORF">PCOR1329_LOCUS11623</name>
</gene>
<name>A0ABN9QG49_9DINO</name>
<accession>A0ABN9QG49</accession>
<organism evidence="1 2">
    <name type="scientific">Prorocentrum cordatum</name>
    <dbReference type="NCBI Taxonomy" id="2364126"/>
    <lineage>
        <taxon>Eukaryota</taxon>
        <taxon>Sar</taxon>
        <taxon>Alveolata</taxon>
        <taxon>Dinophyceae</taxon>
        <taxon>Prorocentrales</taxon>
        <taxon>Prorocentraceae</taxon>
        <taxon>Prorocentrum</taxon>
    </lineage>
</organism>
<sequence>MAARHSGTPGTYLEPLASGHHSHLLAVHARHFLAVHAGRPLALLKDRDLASEDTRWEPLVEDGRRRSFSYVLRRHRTGLSEEELSRWFQALHPNNAGVGTGSWTDAAYQGRRLLRKTAWYVAPPCTCAYDYADTHQDVVTSPAFRGTIEEITVRVAEVCGLADPPNSVNQFSLPRPGLQRDTCIISLSLTEPGEVGCGVGSRWFEVKLKRAFCLGAADRRTRAVELRWGLCAARAPPLWLENGALVGGC</sequence>